<feature type="binding site" evidence="10">
    <location>
        <position position="202"/>
    </location>
    <ligand>
        <name>Fe cation</name>
        <dbReference type="ChEBI" id="CHEBI:24875"/>
    </ligand>
</feature>
<dbReference type="PANTHER" id="PTHR11959:SF1">
    <property type="entry name" value="4-HYDROXYPHENYLPYRUVATE DIOXYGENASE"/>
    <property type="match status" value="1"/>
</dbReference>
<comment type="similarity">
    <text evidence="2 9">Belongs to the 4HPPD family.</text>
</comment>
<dbReference type="PROSITE" id="PS51819">
    <property type="entry name" value="VOC"/>
    <property type="match status" value="2"/>
</dbReference>
<dbReference type="GO" id="GO:0046872">
    <property type="term" value="F:metal ion binding"/>
    <property type="evidence" value="ECO:0007669"/>
    <property type="project" value="UniProtKB-KW"/>
</dbReference>
<keyword evidence="5" id="KW-0677">Repeat</keyword>
<evidence type="ECO:0000256" key="3">
    <source>
        <dbReference type="ARBA" id="ARBA00013222"/>
    </source>
</evidence>
<dbReference type="GO" id="GO:0003868">
    <property type="term" value="F:4-hydroxyphenylpyruvate dioxygenase activity"/>
    <property type="evidence" value="ECO:0007669"/>
    <property type="project" value="InterPro"/>
</dbReference>
<protein>
    <recommendedName>
        <fullName evidence="3 9">4-hydroxyphenylpyruvate dioxygenase</fullName>
    </recommendedName>
</protein>
<gene>
    <name evidence="12" type="ORF">SELO1098_LOCUS33441</name>
</gene>
<evidence type="ECO:0000256" key="5">
    <source>
        <dbReference type="ARBA" id="ARBA00022737"/>
    </source>
</evidence>
<accession>A0A7S3HU66</accession>
<feature type="binding site" evidence="10">
    <location>
        <position position="372"/>
    </location>
    <ligand>
        <name>Fe cation</name>
        <dbReference type="ChEBI" id="CHEBI:24875"/>
    </ligand>
</feature>
<sequence>MSGFDKFKRVNPMSDKIECLAFHHMEYYAGDATSTYKRFLGALGAELAAKSDLSTGNDSHASYLVETGTCRMVFTAPYSSVDQEKAQKLPFPFFSSSQASALFAKHGLHVHAVGITVKDVQATFDIMVANGGIVVQEPTRVVDANPERGFADIAEIKLYGDVSLRLIDATNFKGSFLPNFEDVKVADEKYALGKYGIERIDHIVGNVHDLQATLKYIKNMTGFHDFAEFTSEDVGTVDSGLNSAVLANNNEMILFPVNEPTFGTRRKSQIQTYLEQNQGEGVQHVALMTHDIYRTMDLMTEATPWGGFEFMPGQAHDYYERVKVKLGAENPFSEEQLAKIEKLGILIDKDDQGILMQIFTKPIGDRPTIFFEIIQRVGCINATTKIQKPGCGGFGKGNFKDLFKSIEDYESNLRIN</sequence>
<dbReference type="NCBIfam" id="TIGR01263">
    <property type="entry name" value="4HPPD"/>
    <property type="match status" value="1"/>
</dbReference>
<name>A0A7S3HU66_9STRA</name>
<feature type="domain" description="VOC" evidence="11">
    <location>
        <begin position="199"/>
        <end position="361"/>
    </location>
</feature>
<feature type="domain" description="VOC" evidence="11">
    <location>
        <begin position="21"/>
        <end position="169"/>
    </location>
</feature>
<comment type="cofactor">
    <cofactor evidence="10">
        <name>Fe cation</name>
        <dbReference type="ChEBI" id="CHEBI:24875"/>
    </cofactor>
    <text evidence="10">Binds 1 Fe cation per subunit.</text>
</comment>
<dbReference type="PIRSF" id="PIRSF009283">
    <property type="entry name" value="HPP_dOase"/>
    <property type="match status" value="1"/>
</dbReference>
<dbReference type="CDD" id="cd07250">
    <property type="entry name" value="HPPD_C_like"/>
    <property type="match status" value="1"/>
</dbReference>
<evidence type="ECO:0000256" key="6">
    <source>
        <dbReference type="ARBA" id="ARBA00022878"/>
    </source>
</evidence>
<reference evidence="12" key="1">
    <citation type="submission" date="2021-01" db="EMBL/GenBank/DDBJ databases">
        <authorList>
            <person name="Corre E."/>
            <person name="Pelletier E."/>
            <person name="Niang G."/>
            <person name="Scheremetjew M."/>
            <person name="Finn R."/>
            <person name="Kale V."/>
            <person name="Holt S."/>
            <person name="Cochrane G."/>
            <person name="Meng A."/>
            <person name="Brown T."/>
            <person name="Cohen L."/>
        </authorList>
    </citation>
    <scope>NUCLEOTIDE SEQUENCE</scope>
    <source>
        <strain evidence="12">CCAP 955/1</strain>
    </source>
</reference>
<evidence type="ECO:0000256" key="7">
    <source>
        <dbReference type="ARBA" id="ARBA00023004"/>
    </source>
</evidence>
<dbReference type="Gene3D" id="3.10.180.10">
    <property type="entry name" value="2,3-Dihydroxybiphenyl 1,2-Dioxygenase, domain 1"/>
    <property type="match status" value="2"/>
</dbReference>
<dbReference type="AlphaFoldDB" id="A0A7S3HU66"/>
<keyword evidence="7 10" id="KW-0408">Iron</keyword>
<dbReference type="SUPFAM" id="SSF54593">
    <property type="entry name" value="Glyoxalase/Bleomycin resistance protein/Dihydroxybiphenyl dioxygenase"/>
    <property type="match status" value="1"/>
</dbReference>
<keyword evidence="6" id="KW-0828">Tyrosine catabolism</keyword>
<dbReference type="InterPro" id="IPR041735">
    <property type="entry name" value="4OHPhenylPyrv_dOase_C"/>
</dbReference>
<dbReference type="GO" id="GO:0006559">
    <property type="term" value="P:L-phenylalanine catabolic process"/>
    <property type="evidence" value="ECO:0007669"/>
    <property type="project" value="UniProtKB-KW"/>
</dbReference>
<evidence type="ECO:0000259" key="11">
    <source>
        <dbReference type="PROSITE" id="PS51819"/>
    </source>
</evidence>
<dbReference type="FunFam" id="3.10.180.10:FF:000013">
    <property type="entry name" value="4-hydroxyphenylpyruvate dioxygenase"/>
    <property type="match status" value="1"/>
</dbReference>
<keyword evidence="8" id="KW-0585">Phenylalanine catabolism</keyword>
<evidence type="ECO:0000313" key="12">
    <source>
        <dbReference type="EMBL" id="CAE0304570.1"/>
    </source>
</evidence>
<evidence type="ECO:0000256" key="9">
    <source>
        <dbReference type="PIRNR" id="PIRNR009283"/>
    </source>
</evidence>
<dbReference type="InterPro" id="IPR037523">
    <property type="entry name" value="VOC_core"/>
</dbReference>
<dbReference type="PANTHER" id="PTHR11959">
    <property type="entry name" value="4-HYDROXYPHENYLPYRUVATE DIOXYGENASE"/>
    <property type="match status" value="1"/>
</dbReference>
<evidence type="ECO:0000256" key="8">
    <source>
        <dbReference type="ARBA" id="ARBA00023232"/>
    </source>
</evidence>
<dbReference type="InterPro" id="IPR041736">
    <property type="entry name" value="4OHPhenylPyrv_dOase_N"/>
</dbReference>
<dbReference type="InterPro" id="IPR029068">
    <property type="entry name" value="Glyas_Bleomycin-R_OHBP_Dase"/>
</dbReference>
<keyword evidence="4 10" id="KW-0479">Metal-binding</keyword>
<dbReference type="InterPro" id="IPR005956">
    <property type="entry name" value="4OHPhenylPyrv_dOase"/>
</dbReference>
<evidence type="ECO:0000256" key="10">
    <source>
        <dbReference type="PIRSR" id="PIRSR009283-1"/>
    </source>
</evidence>
<evidence type="ECO:0000256" key="2">
    <source>
        <dbReference type="ARBA" id="ARBA00005877"/>
    </source>
</evidence>
<evidence type="ECO:0000256" key="4">
    <source>
        <dbReference type="ARBA" id="ARBA00022723"/>
    </source>
</evidence>
<evidence type="ECO:0000256" key="1">
    <source>
        <dbReference type="ARBA" id="ARBA00005162"/>
    </source>
</evidence>
<dbReference type="GO" id="GO:0006572">
    <property type="term" value="P:L-tyrosine catabolic process"/>
    <property type="evidence" value="ECO:0007669"/>
    <property type="project" value="UniProtKB-KW"/>
</dbReference>
<dbReference type="CDD" id="cd08342">
    <property type="entry name" value="HPPD_N_like"/>
    <property type="match status" value="1"/>
</dbReference>
<organism evidence="12">
    <name type="scientific">Spumella elongata</name>
    <dbReference type="NCBI Taxonomy" id="89044"/>
    <lineage>
        <taxon>Eukaryota</taxon>
        <taxon>Sar</taxon>
        <taxon>Stramenopiles</taxon>
        <taxon>Ochrophyta</taxon>
        <taxon>Chrysophyceae</taxon>
        <taxon>Chromulinales</taxon>
        <taxon>Chromulinaceae</taxon>
        <taxon>Spumella</taxon>
    </lineage>
</organism>
<dbReference type="InterPro" id="IPR004360">
    <property type="entry name" value="Glyas_Fos-R_dOase_dom"/>
</dbReference>
<proteinExistence type="inferred from homology"/>
<comment type="pathway">
    <text evidence="1">Amino-acid degradation; L-phenylalanine degradation; acetoacetate and fumarate from L-phenylalanine: step 3/6.</text>
</comment>
<dbReference type="EMBL" id="HBIC01065037">
    <property type="protein sequence ID" value="CAE0304570.1"/>
    <property type="molecule type" value="Transcribed_RNA"/>
</dbReference>
<dbReference type="Pfam" id="PF00903">
    <property type="entry name" value="Glyoxalase"/>
    <property type="match status" value="1"/>
</dbReference>
<feature type="binding site" evidence="10">
    <location>
        <position position="284"/>
    </location>
    <ligand>
        <name>Fe cation</name>
        <dbReference type="ChEBI" id="CHEBI:24875"/>
    </ligand>
</feature>